<evidence type="ECO:0000313" key="1">
    <source>
        <dbReference type="EMBL" id="GAA4345925.1"/>
    </source>
</evidence>
<organism evidence="1 2">
    <name type="scientific">Hymenobacter saemangeumensis</name>
    <dbReference type="NCBI Taxonomy" id="1084522"/>
    <lineage>
        <taxon>Bacteria</taxon>
        <taxon>Pseudomonadati</taxon>
        <taxon>Bacteroidota</taxon>
        <taxon>Cytophagia</taxon>
        <taxon>Cytophagales</taxon>
        <taxon>Hymenobacteraceae</taxon>
        <taxon>Hymenobacter</taxon>
    </lineage>
</organism>
<gene>
    <name evidence="1" type="ORF">GCM10023185_00080</name>
</gene>
<sequence>MSANRKAIVLPHDLPRQERGLGSAQHEVLVSVMKVIHRQAVPVAAEPQSEKVTRLSCCCRISELIPLVRQLHDEARAKALSRMGEDAQQAA</sequence>
<dbReference type="EMBL" id="BAABGZ010000001">
    <property type="protein sequence ID" value="GAA4345925.1"/>
    <property type="molecule type" value="Genomic_DNA"/>
</dbReference>
<dbReference type="RefSeq" id="WP_345232620.1">
    <property type="nucleotide sequence ID" value="NZ_BAABGZ010000001.1"/>
</dbReference>
<proteinExistence type="predicted"/>
<name>A0ABP8HW71_9BACT</name>
<evidence type="ECO:0000313" key="2">
    <source>
        <dbReference type="Proteomes" id="UP001501153"/>
    </source>
</evidence>
<comment type="caution">
    <text evidence="1">The sequence shown here is derived from an EMBL/GenBank/DDBJ whole genome shotgun (WGS) entry which is preliminary data.</text>
</comment>
<dbReference type="Proteomes" id="UP001501153">
    <property type="component" value="Unassembled WGS sequence"/>
</dbReference>
<protein>
    <submittedName>
        <fullName evidence="1">Uncharacterized protein</fullName>
    </submittedName>
</protein>
<reference evidence="2" key="1">
    <citation type="journal article" date="2019" name="Int. J. Syst. Evol. Microbiol.">
        <title>The Global Catalogue of Microorganisms (GCM) 10K type strain sequencing project: providing services to taxonomists for standard genome sequencing and annotation.</title>
        <authorList>
            <consortium name="The Broad Institute Genomics Platform"/>
            <consortium name="The Broad Institute Genome Sequencing Center for Infectious Disease"/>
            <person name="Wu L."/>
            <person name="Ma J."/>
        </authorList>
    </citation>
    <scope>NUCLEOTIDE SEQUENCE [LARGE SCALE GENOMIC DNA]</scope>
    <source>
        <strain evidence="2">JCM 17923</strain>
    </source>
</reference>
<keyword evidence="2" id="KW-1185">Reference proteome</keyword>
<accession>A0ABP8HW71</accession>